<name>U4LP23_PYROM</name>
<gene>
    <name evidence="1" type="ORF">PCON_09913</name>
</gene>
<dbReference type="AlphaFoldDB" id="U4LP23"/>
<keyword evidence="2" id="KW-1185">Reference proteome</keyword>
<accession>U4LP23</accession>
<reference evidence="1 2" key="1">
    <citation type="journal article" date="2013" name="PLoS Genet.">
        <title>The genome and development-dependent transcriptomes of Pyronema confluens: a window into fungal evolution.</title>
        <authorList>
            <person name="Traeger S."/>
            <person name="Altegoer F."/>
            <person name="Freitag M."/>
            <person name="Gabaldon T."/>
            <person name="Kempken F."/>
            <person name="Kumar A."/>
            <person name="Marcet-Houben M."/>
            <person name="Poggeler S."/>
            <person name="Stajich J.E."/>
            <person name="Nowrousian M."/>
        </authorList>
    </citation>
    <scope>NUCLEOTIDE SEQUENCE [LARGE SCALE GENOMIC DNA]</scope>
    <source>
        <strain evidence="2">CBS 100304</strain>
        <tissue evidence="1">Vegetative mycelium</tissue>
    </source>
</reference>
<dbReference type="Proteomes" id="UP000018144">
    <property type="component" value="Unassembled WGS sequence"/>
</dbReference>
<sequence length="136" mass="15942">MSTAKSKNTPKKDSREAFELISAEMQKAETQRPVFPFTQHHPVNRERLETVKEHEEHLRHEERLRMVLQPVTRPITCNELITEMKGIYAGLIMVEAKCCEVDTNQHRLLQDDPQSSLNNEQWQALIALHRTLLHEH</sequence>
<dbReference type="EMBL" id="HF935534">
    <property type="protein sequence ID" value="CCX31085.1"/>
    <property type="molecule type" value="Genomic_DNA"/>
</dbReference>
<organism evidence="1 2">
    <name type="scientific">Pyronema omphalodes (strain CBS 100304)</name>
    <name type="common">Pyronema confluens</name>
    <dbReference type="NCBI Taxonomy" id="1076935"/>
    <lineage>
        <taxon>Eukaryota</taxon>
        <taxon>Fungi</taxon>
        <taxon>Dikarya</taxon>
        <taxon>Ascomycota</taxon>
        <taxon>Pezizomycotina</taxon>
        <taxon>Pezizomycetes</taxon>
        <taxon>Pezizales</taxon>
        <taxon>Pyronemataceae</taxon>
        <taxon>Pyronema</taxon>
    </lineage>
</organism>
<dbReference type="STRING" id="1076935.U4LP23"/>
<evidence type="ECO:0000313" key="2">
    <source>
        <dbReference type="Proteomes" id="UP000018144"/>
    </source>
</evidence>
<proteinExistence type="predicted"/>
<evidence type="ECO:0000313" key="1">
    <source>
        <dbReference type="EMBL" id="CCX31085.1"/>
    </source>
</evidence>
<dbReference type="OrthoDB" id="2017974at2759"/>
<protein>
    <submittedName>
        <fullName evidence="1">Uncharacterized protein</fullName>
    </submittedName>
</protein>